<keyword evidence="2" id="KW-1185">Reference proteome</keyword>
<reference evidence="1" key="2">
    <citation type="submission" date="2020-11" db="EMBL/GenBank/DDBJ databases">
        <authorList>
            <person name="McCartney M.A."/>
            <person name="Auch B."/>
            <person name="Kono T."/>
            <person name="Mallez S."/>
            <person name="Becker A."/>
            <person name="Gohl D.M."/>
            <person name="Silverstein K.A.T."/>
            <person name="Koren S."/>
            <person name="Bechman K.B."/>
            <person name="Herman A."/>
            <person name="Abrahante J.E."/>
            <person name="Garbe J."/>
        </authorList>
    </citation>
    <scope>NUCLEOTIDE SEQUENCE</scope>
    <source>
        <strain evidence="1">Duluth1</strain>
        <tissue evidence="1">Whole animal</tissue>
    </source>
</reference>
<dbReference type="EMBL" id="JAIWYP010000004">
    <property type="protein sequence ID" value="KAH3832166.1"/>
    <property type="molecule type" value="Genomic_DNA"/>
</dbReference>
<gene>
    <name evidence="1" type="ORF">DPMN_105443</name>
</gene>
<comment type="caution">
    <text evidence="1">The sequence shown here is derived from an EMBL/GenBank/DDBJ whole genome shotgun (WGS) entry which is preliminary data.</text>
</comment>
<protein>
    <submittedName>
        <fullName evidence="1">Uncharacterized protein</fullName>
    </submittedName>
</protein>
<reference evidence="1" key="1">
    <citation type="journal article" date="2019" name="bioRxiv">
        <title>The Genome of the Zebra Mussel, Dreissena polymorpha: A Resource for Invasive Species Research.</title>
        <authorList>
            <person name="McCartney M.A."/>
            <person name="Auch B."/>
            <person name="Kono T."/>
            <person name="Mallez S."/>
            <person name="Zhang Y."/>
            <person name="Obille A."/>
            <person name="Becker A."/>
            <person name="Abrahante J.E."/>
            <person name="Garbe J."/>
            <person name="Badalamenti J.P."/>
            <person name="Herman A."/>
            <person name="Mangelson H."/>
            <person name="Liachko I."/>
            <person name="Sullivan S."/>
            <person name="Sone E.D."/>
            <person name="Koren S."/>
            <person name="Silverstein K.A.T."/>
            <person name="Beckman K.B."/>
            <person name="Gohl D.M."/>
        </authorList>
    </citation>
    <scope>NUCLEOTIDE SEQUENCE</scope>
    <source>
        <strain evidence="1">Duluth1</strain>
        <tissue evidence="1">Whole animal</tissue>
    </source>
</reference>
<dbReference type="AlphaFoldDB" id="A0A9D4HEQ8"/>
<organism evidence="1 2">
    <name type="scientific">Dreissena polymorpha</name>
    <name type="common">Zebra mussel</name>
    <name type="synonym">Mytilus polymorpha</name>
    <dbReference type="NCBI Taxonomy" id="45954"/>
    <lineage>
        <taxon>Eukaryota</taxon>
        <taxon>Metazoa</taxon>
        <taxon>Spiralia</taxon>
        <taxon>Lophotrochozoa</taxon>
        <taxon>Mollusca</taxon>
        <taxon>Bivalvia</taxon>
        <taxon>Autobranchia</taxon>
        <taxon>Heteroconchia</taxon>
        <taxon>Euheterodonta</taxon>
        <taxon>Imparidentia</taxon>
        <taxon>Neoheterodontei</taxon>
        <taxon>Myida</taxon>
        <taxon>Dreissenoidea</taxon>
        <taxon>Dreissenidae</taxon>
        <taxon>Dreissena</taxon>
    </lineage>
</organism>
<evidence type="ECO:0000313" key="1">
    <source>
        <dbReference type="EMBL" id="KAH3832166.1"/>
    </source>
</evidence>
<dbReference type="Proteomes" id="UP000828390">
    <property type="component" value="Unassembled WGS sequence"/>
</dbReference>
<accession>A0A9D4HEQ8</accession>
<name>A0A9D4HEQ8_DREPO</name>
<sequence>MDVFEGFAFTQDESQEDIDVILQKFEALCVGKTNDTYERYRFIRAYKVIWTHLTHICQKYANLPKHANKDN</sequence>
<evidence type="ECO:0000313" key="2">
    <source>
        <dbReference type="Proteomes" id="UP000828390"/>
    </source>
</evidence>
<proteinExistence type="predicted"/>